<evidence type="ECO:0000313" key="1">
    <source>
        <dbReference type="EMBL" id="KAJ8106629.1"/>
    </source>
</evidence>
<evidence type="ECO:0000313" key="2">
    <source>
        <dbReference type="Proteomes" id="UP001153334"/>
    </source>
</evidence>
<gene>
    <name evidence="1" type="ORF">ONZ43_g7001</name>
</gene>
<reference evidence="1" key="1">
    <citation type="submission" date="2022-11" db="EMBL/GenBank/DDBJ databases">
        <title>Genome Sequence of Nemania bipapillata.</title>
        <authorList>
            <person name="Buettner E."/>
        </authorList>
    </citation>
    <scope>NUCLEOTIDE SEQUENCE</scope>
    <source>
        <strain evidence="1">CP14</strain>
    </source>
</reference>
<proteinExistence type="predicted"/>
<keyword evidence="2" id="KW-1185">Reference proteome</keyword>
<dbReference type="EMBL" id="JAPESX010002771">
    <property type="protein sequence ID" value="KAJ8106629.1"/>
    <property type="molecule type" value="Genomic_DNA"/>
</dbReference>
<protein>
    <submittedName>
        <fullName evidence="1">Uncharacterized protein</fullName>
    </submittedName>
</protein>
<dbReference type="Proteomes" id="UP001153334">
    <property type="component" value="Unassembled WGS sequence"/>
</dbReference>
<sequence>MARVSLGLRAFSILGVLLCLSPSSYGVLNQTSASTACAYLEGTLGTGVVLPAGERYLSASEKNWVQTAWASPTCVIQPTTAQQVSRAVKYLAQRGVHFAIRSGGHSPAPLGANINDGVLFDMSGFNSVEYHARQGVAVVGTGLRWGDVYRYLDQYNVTVVGGRILQVGVGGLTLGSTSPPNPDR</sequence>
<name>A0ACC2HUM8_9PEZI</name>
<comment type="caution">
    <text evidence="1">The sequence shown here is derived from an EMBL/GenBank/DDBJ whole genome shotgun (WGS) entry which is preliminary data.</text>
</comment>
<organism evidence="1 2">
    <name type="scientific">Nemania bipapillata</name>
    <dbReference type="NCBI Taxonomy" id="110536"/>
    <lineage>
        <taxon>Eukaryota</taxon>
        <taxon>Fungi</taxon>
        <taxon>Dikarya</taxon>
        <taxon>Ascomycota</taxon>
        <taxon>Pezizomycotina</taxon>
        <taxon>Sordariomycetes</taxon>
        <taxon>Xylariomycetidae</taxon>
        <taxon>Xylariales</taxon>
        <taxon>Xylariaceae</taxon>
        <taxon>Nemania</taxon>
    </lineage>
</organism>
<accession>A0ACC2HUM8</accession>